<dbReference type="Pfam" id="PF02317">
    <property type="entry name" value="Octopine_DH"/>
    <property type="match status" value="1"/>
</dbReference>
<dbReference type="Gene3D" id="1.10.1040.10">
    <property type="entry name" value="N-(1-d-carboxylethyl)-l-norvaline Dehydrogenase, domain 2"/>
    <property type="match status" value="1"/>
</dbReference>
<evidence type="ECO:0000313" key="3">
    <source>
        <dbReference type="Proteomes" id="UP000054937"/>
    </source>
</evidence>
<protein>
    <submittedName>
        <fullName evidence="2">6-phosphogluconate dehydrogenase, C-terminal-like</fullName>
    </submittedName>
</protein>
<dbReference type="PANTHER" id="PTHR38015:SF1">
    <property type="entry name" value="OPINE DEHYDROGENASE DOMAIN-CONTAINING PROTEIN"/>
    <property type="match status" value="1"/>
</dbReference>
<dbReference type="Proteomes" id="UP000054937">
    <property type="component" value="Unassembled WGS sequence"/>
</dbReference>
<feature type="domain" description="Opine dehydrogenase" evidence="1">
    <location>
        <begin position="195"/>
        <end position="364"/>
    </location>
</feature>
<dbReference type="EMBL" id="LDAU01000113">
    <property type="protein sequence ID" value="KRX04703.1"/>
    <property type="molecule type" value="Genomic_DNA"/>
</dbReference>
<dbReference type="InterPro" id="IPR013328">
    <property type="entry name" value="6PGD_dom2"/>
</dbReference>
<dbReference type="SUPFAM" id="SSF48179">
    <property type="entry name" value="6-phosphogluconate dehydrogenase C-terminal domain-like"/>
    <property type="match status" value="1"/>
</dbReference>
<dbReference type="PANTHER" id="PTHR38015">
    <property type="entry name" value="BLR6086 PROTEIN"/>
    <property type="match status" value="1"/>
</dbReference>
<comment type="caution">
    <text evidence="2">The sequence shown here is derived from an EMBL/GenBank/DDBJ whole genome shotgun (WGS) entry which is preliminary data.</text>
</comment>
<dbReference type="InterPro" id="IPR008927">
    <property type="entry name" value="6-PGluconate_DH-like_C_sf"/>
</dbReference>
<gene>
    <name evidence="2" type="ORF">PPERSA_09495</name>
</gene>
<evidence type="ECO:0000259" key="1">
    <source>
        <dbReference type="Pfam" id="PF02317"/>
    </source>
</evidence>
<dbReference type="InParanoid" id="A0A0V0QQZ1"/>
<accession>A0A0V0QQZ1</accession>
<proteinExistence type="predicted"/>
<name>A0A0V0QQZ1_PSEPJ</name>
<dbReference type="Gene3D" id="3.40.50.720">
    <property type="entry name" value="NAD(P)-binding Rossmann-like Domain"/>
    <property type="match status" value="1"/>
</dbReference>
<keyword evidence="3" id="KW-1185">Reference proteome</keyword>
<dbReference type="InterPro" id="IPR003421">
    <property type="entry name" value="Opine_DH"/>
</dbReference>
<dbReference type="OrthoDB" id="6058913at2759"/>
<sequence length="409" mass="45934">MNTQEVTQICVCGGGNGSHVTVAQVGSKSNFKVNLYTRKPEQWKDQITGITKNSIWEHKGDYIGKINVKSSDPSQLGKGTKLWIIGGPAHVHETILRQIAPYIEANSFVGTLFAQGGFDWMAKSVLGDRIQKENITVFGLLNIPWLCKIKEYGNEVRIIGPKTGLYTALTPQGKENKEELTSLLERMFEIPVIIVPNFLSLTLTPSNQIIHPGRVYGVFSQWDGKQVFNPKDVPLFYEDMDDFSANMLELLDADIQNIKAAILKKFPNFDLDNVLPLKDRIIKQYGVQVGDKTNMRTTFSTNKGYATVAIPMKQVEGGVIPNTDARIFWEDVPYGLCILHDMGEKVGIQTPAVDKMIYWHQKFMGREYLIEGKLNPEFINQTGCPTRYGFKTIEEIISYSSQTTGSPKL</sequence>
<reference evidence="2 3" key="1">
    <citation type="journal article" date="2015" name="Sci. Rep.">
        <title>Genome of the facultative scuticociliatosis pathogen Pseudocohnilembus persalinus provides insight into its virulence through horizontal gene transfer.</title>
        <authorList>
            <person name="Xiong J."/>
            <person name="Wang G."/>
            <person name="Cheng J."/>
            <person name="Tian M."/>
            <person name="Pan X."/>
            <person name="Warren A."/>
            <person name="Jiang C."/>
            <person name="Yuan D."/>
            <person name="Miao W."/>
        </authorList>
    </citation>
    <scope>NUCLEOTIDE SEQUENCE [LARGE SCALE GENOMIC DNA]</scope>
    <source>
        <strain evidence="2">36N120E</strain>
    </source>
</reference>
<evidence type="ECO:0000313" key="2">
    <source>
        <dbReference type="EMBL" id="KRX04703.1"/>
    </source>
</evidence>
<organism evidence="2 3">
    <name type="scientific">Pseudocohnilembus persalinus</name>
    <name type="common">Ciliate</name>
    <dbReference type="NCBI Taxonomy" id="266149"/>
    <lineage>
        <taxon>Eukaryota</taxon>
        <taxon>Sar</taxon>
        <taxon>Alveolata</taxon>
        <taxon>Ciliophora</taxon>
        <taxon>Intramacronucleata</taxon>
        <taxon>Oligohymenophorea</taxon>
        <taxon>Scuticociliatia</taxon>
        <taxon>Philasterida</taxon>
        <taxon>Pseudocohnilembidae</taxon>
        <taxon>Pseudocohnilembus</taxon>
    </lineage>
</organism>
<dbReference type="AlphaFoldDB" id="A0A0V0QQZ1"/>
<dbReference type="OMA" id="HPARYYS"/>
<dbReference type="GO" id="GO:0016491">
    <property type="term" value="F:oxidoreductase activity"/>
    <property type="evidence" value="ECO:0007669"/>
    <property type="project" value="InterPro"/>
</dbReference>
<dbReference type="InterPro" id="IPR051729">
    <property type="entry name" value="Opine/Lysopine_DH"/>
</dbReference>